<gene>
    <name evidence="5" type="primary">ahcY</name>
    <name evidence="11" type="ORF">BSZ32_12280</name>
</gene>
<dbReference type="RefSeq" id="WP_105043684.1">
    <property type="nucleotide sequence ID" value="NZ_MQWA01000001.1"/>
</dbReference>
<dbReference type="UniPathway" id="UPA00314">
    <property type="reaction ID" value="UER00076"/>
</dbReference>
<feature type="binding site" evidence="7">
    <location>
        <position position="396"/>
    </location>
    <ligand>
        <name>NAD(+)</name>
        <dbReference type="ChEBI" id="CHEBI:57540"/>
    </ligand>
</feature>
<feature type="binding site" evidence="5">
    <location>
        <begin position="262"/>
        <end position="267"/>
    </location>
    <ligand>
        <name>NAD(+)</name>
        <dbReference type="ChEBI" id="CHEBI:57540"/>
    </ligand>
</feature>
<comment type="pathway">
    <text evidence="5 8">Amino-acid biosynthesis; L-homocysteine biosynthesis; L-homocysteine from S-adenosyl-L-homocysteine: step 1/1.</text>
</comment>
<comment type="subcellular location">
    <subcellularLocation>
        <location evidence="5">Cytoplasm</location>
    </subcellularLocation>
</comment>
<dbReference type="PANTHER" id="PTHR23420">
    <property type="entry name" value="ADENOSYLHOMOCYSTEINASE"/>
    <property type="match status" value="1"/>
</dbReference>
<feature type="binding site" evidence="5 7">
    <location>
        <begin position="341"/>
        <end position="343"/>
    </location>
    <ligand>
        <name>NAD(+)</name>
        <dbReference type="ChEBI" id="CHEBI:57540"/>
    </ligand>
</feature>
<keyword evidence="5" id="KW-0963">Cytoplasm</keyword>
<dbReference type="SUPFAM" id="SSF51735">
    <property type="entry name" value="NAD(P)-binding Rossmann-fold domains"/>
    <property type="match status" value="1"/>
</dbReference>
<dbReference type="PROSITE" id="PS00739">
    <property type="entry name" value="ADOHCYASE_2"/>
    <property type="match status" value="1"/>
</dbReference>
<evidence type="ECO:0000256" key="5">
    <source>
        <dbReference type="HAMAP-Rule" id="MF_00563"/>
    </source>
</evidence>
<dbReference type="GO" id="GO:0006730">
    <property type="term" value="P:one-carbon metabolic process"/>
    <property type="evidence" value="ECO:0007669"/>
    <property type="project" value="UniProtKB-UniRule"/>
</dbReference>
<dbReference type="InterPro" id="IPR042172">
    <property type="entry name" value="Adenosylhomocyst_ase-like_sf"/>
</dbReference>
<comment type="caution">
    <text evidence="11">The sequence shown here is derived from an EMBL/GenBank/DDBJ whole genome shotgun (WGS) entry which is preliminary data.</text>
</comment>
<feature type="binding site" evidence="7">
    <location>
        <begin position="264"/>
        <end position="269"/>
    </location>
    <ligand>
        <name>NAD(+)</name>
        <dbReference type="ChEBI" id="CHEBI:57540"/>
    </ligand>
</feature>
<name>A0A2S7U4E3_9BACT</name>
<dbReference type="Proteomes" id="UP000239907">
    <property type="component" value="Unassembled WGS sequence"/>
</dbReference>
<dbReference type="NCBIfam" id="TIGR00936">
    <property type="entry name" value="ahcY"/>
    <property type="match status" value="1"/>
</dbReference>
<dbReference type="PIRSF" id="PIRSF001109">
    <property type="entry name" value="Ad_hcy_hydrolase"/>
    <property type="match status" value="1"/>
</dbReference>
<protein>
    <recommendedName>
        <fullName evidence="5">Adenosylhomocysteinase</fullName>
        <ecNumber evidence="5">3.13.2.1</ecNumber>
    </recommendedName>
    <alternativeName>
        <fullName evidence="5">S-adenosyl-L-homocysteine hydrolase</fullName>
        <shortName evidence="5">AdoHcyase</shortName>
    </alternativeName>
</protein>
<feature type="binding site" evidence="5 7">
    <location>
        <position position="389"/>
    </location>
    <ligand>
        <name>NAD(+)</name>
        <dbReference type="ChEBI" id="CHEBI:57540"/>
    </ligand>
</feature>
<comment type="catalytic activity">
    <reaction evidence="5 8">
        <text>S-adenosyl-L-homocysteine + H2O = L-homocysteine + adenosine</text>
        <dbReference type="Rhea" id="RHEA:21708"/>
        <dbReference type="ChEBI" id="CHEBI:15377"/>
        <dbReference type="ChEBI" id="CHEBI:16335"/>
        <dbReference type="ChEBI" id="CHEBI:57856"/>
        <dbReference type="ChEBI" id="CHEBI:58199"/>
        <dbReference type="EC" id="3.13.2.1"/>
    </reaction>
</comment>
<feature type="binding site" evidence="5 6">
    <location>
        <position position="198"/>
    </location>
    <ligand>
        <name>substrate</name>
    </ligand>
</feature>
<dbReference type="PANTHER" id="PTHR23420:SF0">
    <property type="entry name" value="ADENOSYLHOMOCYSTEINASE"/>
    <property type="match status" value="1"/>
</dbReference>
<evidence type="ECO:0000256" key="1">
    <source>
        <dbReference type="ARBA" id="ARBA00007122"/>
    </source>
</evidence>
<dbReference type="OrthoDB" id="9802717at2"/>
<reference evidence="11 12" key="1">
    <citation type="submission" date="2016-12" db="EMBL/GenBank/DDBJ databases">
        <title>Study of bacterial adaptation to deep sea.</title>
        <authorList>
            <person name="Song J."/>
            <person name="Yoshizawa S."/>
            <person name="Kogure K."/>
        </authorList>
    </citation>
    <scope>NUCLEOTIDE SEQUENCE [LARGE SCALE GENOMIC DNA]</scope>
    <source>
        <strain evidence="11 12">SAORIC-165</strain>
    </source>
</reference>
<keyword evidence="12" id="KW-1185">Reference proteome</keyword>
<dbReference type="Pfam" id="PF00670">
    <property type="entry name" value="AdoHcyase_NAD"/>
    <property type="match status" value="1"/>
</dbReference>
<proteinExistence type="inferred from homology"/>
<dbReference type="PROSITE" id="PS00738">
    <property type="entry name" value="ADOHCYASE_1"/>
    <property type="match status" value="1"/>
</dbReference>
<evidence type="ECO:0000256" key="6">
    <source>
        <dbReference type="PIRSR" id="PIRSR001109-1"/>
    </source>
</evidence>
<evidence type="ECO:0000256" key="4">
    <source>
        <dbReference type="ARBA" id="ARBA00023027"/>
    </source>
</evidence>
<dbReference type="AlphaFoldDB" id="A0A2S7U4E3"/>
<dbReference type="HAMAP" id="MF_00563">
    <property type="entry name" value="AdoHcyase"/>
    <property type="match status" value="1"/>
</dbReference>
<evidence type="ECO:0000259" key="10">
    <source>
        <dbReference type="SMART" id="SM00997"/>
    </source>
</evidence>
<dbReference type="CDD" id="cd00401">
    <property type="entry name" value="SAHH"/>
    <property type="match status" value="1"/>
</dbReference>
<comment type="function">
    <text evidence="5">May play a key role in the regulation of the intracellular concentration of adenosylhomocysteine.</text>
</comment>
<evidence type="ECO:0000313" key="12">
    <source>
        <dbReference type="Proteomes" id="UP000239907"/>
    </source>
</evidence>
<dbReference type="GO" id="GO:0033353">
    <property type="term" value="P:S-adenosylmethionine cycle"/>
    <property type="evidence" value="ECO:0007669"/>
    <property type="project" value="TreeGrafter"/>
</dbReference>
<dbReference type="GO" id="GO:0004013">
    <property type="term" value="F:adenosylhomocysteinase activity"/>
    <property type="evidence" value="ECO:0007669"/>
    <property type="project" value="UniProtKB-UniRule"/>
</dbReference>
<sequence>MSTATLKKTSDYKIADISLAGFGRKEIDIAEHEMPGLMSIREKYSAEKPLQDVRIMGSLHMTIQTAVLIETLVDLGADVRWCSCNIFSTQDHAAAAIAEAGVPVFAWKGETLEEYWDCTWNAIVNLKGEGPELIVDDGGDATLFIHKGYELENGSDWVNEPAESAEEQVIKNLLKKVHAEQPGIFAKIIADWKGVSEETTTGVHRLIQMAEEGKLLVPAINVNDSVTKSKFDNLYGCRESLVDGIKRATDVMISGKVGVVCGYGDVGKGCAQALRAQGAQVVVTEVDPICALQAAMEGFRVLTVEDTLGWGDIYVTTTGNYNIIRLEHMEKMKDQAIVCNIGHFDNEIQLDNLNNAPGVELLNIKPQVDRYTFPTGNCIYMLAEGRLVNLGCATGHPSFVMSNSFANQILAQIDLWKNKDNYKAGQVTVLPKHLDEEVARLHLNKIGAKLTTLSQDQADYINVPVEGPFKPETYRY</sequence>
<dbReference type="InterPro" id="IPR036291">
    <property type="entry name" value="NAD(P)-bd_dom_sf"/>
</dbReference>
<dbReference type="Gene3D" id="3.40.50.1480">
    <property type="entry name" value="Adenosylhomocysteinase-like"/>
    <property type="match status" value="1"/>
</dbReference>
<keyword evidence="3 5" id="KW-0378">Hydrolase</keyword>
<dbReference type="InterPro" id="IPR020082">
    <property type="entry name" value="S-Ado-L-homoCys_hydrolase_CS"/>
</dbReference>
<dbReference type="GO" id="GO:0071269">
    <property type="term" value="P:L-homocysteine biosynthetic process"/>
    <property type="evidence" value="ECO:0007669"/>
    <property type="project" value="UniProtKB-UniRule"/>
</dbReference>
<feature type="binding site" evidence="5 7">
    <location>
        <position position="285"/>
    </location>
    <ligand>
        <name>NAD(+)</name>
        <dbReference type="ChEBI" id="CHEBI:57540"/>
    </ligand>
</feature>
<evidence type="ECO:0000256" key="9">
    <source>
        <dbReference type="RuleBase" id="RU004166"/>
    </source>
</evidence>
<evidence type="ECO:0000313" key="11">
    <source>
        <dbReference type="EMBL" id="PQJ29192.1"/>
    </source>
</evidence>
<feature type="binding site" evidence="5 7">
    <location>
        <begin position="199"/>
        <end position="201"/>
    </location>
    <ligand>
        <name>NAD(+)</name>
        <dbReference type="ChEBI" id="CHEBI:57540"/>
    </ligand>
</feature>
<dbReference type="SMART" id="SM00996">
    <property type="entry name" value="AdoHcyase"/>
    <property type="match status" value="1"/>
</dbReference>
<feature type="binding site" evidence="5 6">
    <location>
        <position position="137"/>
    </location>
    <ligand>
        <name>substrate</name>
    </ligand>
</feature>
<dbReference type="GO" id="GO:0005829">
    <property type="term" value="C:cytosol"/>
    <property type="evidence" value="ECO:0007669"/>
    <property type="project" value="TreeGrafter"/>
</dbReference>
<dbReference type="SUPFAM" id="SSF52283">
    <property type="entry name" value="Formate/glycerate dehydrogenase catalytic domain-like"/>
    <property type="match status" value="1"/>
</dbReference>
<dbReference type="SMART" id="SM00997">
    <property type="entry name" value="AdoHcyase_NAD"/>
    <property type="match status" value="1"/>
</dbReference>
<evidence type="ECO:0000256" key="7">
    <source>
        <dbReference type="PIRSR" id="PIRSR001109-2"/>
    </source>
</evidence>
<keyword evidence="2 5" id="KW-0554">One-carbon metabolism</keyword>
<dbReference type="InterPro" id="IPR015878">
    <property type="entry name" value="Ado_hCys_hydrolase_NAD-bd"/>
</dbReference>
<dbReference type="EC" id="3.13.2.1" evidence="5"/>
<evidence type="ECO:0000256" key="3">
    <source>
        <dbReference type="ARBA" id="ARBA00022801"/>
    </source>
</evidence>
<feature type="domain" description="S-adenosyl-L-homocysteine hydrolase NAD binding" evidence="10">
    <location>
        <begin position="233"/>
        <end position="395"/>
    </location>
</feature>
<dbReference type="NCBIfam" id="NF004005">
    <property type="entry name" value="PRK05476.2-3"/>
    <property type="match status" value="1"/>
</dbReference>
<accession>A0A2S7U4E3</accession>
<comment type="similarity">
    <text evidence="1 5 9">Belongs to the adenosylhomocysteinase family.</text>
</comment>
<feature type="binding site" evidence="5 6">
    <location>
        <position position="62"/>
    </location>
    <ligand>
        <name>substrate</name>
    </ligand>
</feature>
<feature type="binding site" evidence="5">
    <location>
        <position position="233"/>
    </location>
    <ligand>
        <name>NAD(+)</name>
        <dbReference type="ChEBI" id="CHEBI:57540"/>
    </ligand>
</feature>
<comment type="cofactor">
    <cofactor evidence="5 7 8">
        <name>NAD(+)</name>
        <dbReference type="ChEBI" id="CHEBI:57540"/>
    </cofactor>
    <text evidence="5 7 8">Binds 1 NAD(+) per subunit.</text>
</comment>
<feature type="binding site" evidence="5">
    <location>
        <position position="320"/>
    </location>
    <ligand>
        <name>NAD(+)</name>
        <dbReference type="ChEBI" id="CHEBI:57540"/>
    </ligand>
</feature>
<feature type="binding site" evidence="5 6">
    <location>
        <position position="232"/>
    </location>
    <ligand>
        <name>substrate</name>
    </ligand>
</feature>
<dbReference type="Gene3D" id="3.40.50.720">
    <property type="entry name" value="NAD(P)-binding Rossmann-like Domain"/>
    <property type="match status" value="1"/>
</dbReference>
<organism evidence="11 12">
    <name type="scientific">Rubritalea profundi</name>
    <dbReference type="NCBI Taxonomy" id="1658618"/>
    <lineage>
        <taxon>Bacteria</taxon>
        <taxon>Pseudomonadati</taxon>
        <taxon>Verrucomicrobiota</taxon>
        <taxon>Verrucomicrobiia</taxon>
        <taxon>Verrucomicrobiales</taxon>
        <taxon>Rubritaleaceae</taxon>
        <taxon>Rubritalea</taxon>
    </lineage>
</organism>
<keyword evidence="4 5" id="KW-0520">NAD</keyword>
<dbReference type="Pfam" id="PF05221">
    <property type="entry name" value="AdoHcyase"/>
    <property type="match status" value="1"/>
</dbReference>
<dbReference type="InterPro" id="IPR000043">
    <property type="entry name" value="Adenosylhomocysteinase-like"/>
</dbReference>
<evidence type="ECO:0000256" key="2">
    <source>
        <dbReference type="ARBA" id="ARBA00022563"/>
    </source>
</evidence>
<feature type="binding site" evidence="5 6">
    <location>
        <position position="228"/>
    </location>
    <ligand>
        <name>substrate</name>
    </ligand>
</feature>
<evidence type="ECO:0000256" key="8">
    <source>
        <dbReference type="RuleBase" id="RU000548"/>
    </source>
</evidence>
<dbReference type="EMBL" id="MQWA01000001">
    <property type="protein sequence ID" value="PQJ29192.1"/>
    <property type="molecule type" value="Genomic_DNA"/>
</dbReference>
<dbReference type="FunFam" id="3.40.50.720:FF:000004">
    <property type="entry name" value="Adenosylhomocysteinase"/>
    <property type="match status" value="1"/>
</dbReference>